<dbReference type="SUPFAM" id="SSF54862">
    <property type="entry name" value="4Fe-4S ferredoxins"/>
    <property type="match status" value="1"/>
</dbReference>
<dbReference type="GO" id="GO:0016651">
    <property type="term" value="F:oxidoreductase activity, acting on NAD(P)H"/>
    <property type="evidence" value="ECO:0007669"/>
    <property type="project" value="TreeGrafter"/>
</dbReference>
<feature type="domain" description="Reductase C-terminal" evidence="6">
    <location>
        <begin position="426"/>
        <end position="497"/>
    </location>
</feature>
<evidence type="ECO:0000256" key="2">
    <source>
        <dbReference type="ARBA" id="ARBA00022630"/>
    </source>
</evidence>
<reference evidence="7 8" key="1">
    <citation type="submission" date="2014-04" db="EMBL/GenBank/DDBJ databases">
        <title>Genome assembly of Hyalangium minutum DSM 14724.</title>
        <authorList>
            <person name="Sharma G."/>
            <person name="Subramanian S."/>
        </authorList>
    </citation>
    <scope>NUCLEOTIDE SEQUENCE [LARGE SCALE GENOMIC DNA]</scope>
    <source>
        <strain evidence="7 8">DSM 14724</strain>
    </source>
</reference>
<dbReference type="Pfam" id="PF14759">
    <property type="entry name" value="Reductase_C"/>
    <property type="match status" value="1"/>
</dbReference>
<gene>
    <name evidence="7" type="ORF">DB31_0343</name>
</gene>
<dbReference type="Gene3D" id="3.30.390.30">
    <property type="match status" value="1"/>
</dbReference>
<sequence>MRVIVDLTRCQGYAQCAFLAPSVFKMQSGDALVYDPSPDESVREQVLRAAAACPVQAIHIREMATLEAVQKDAAKERKPAAPVHGTPAEAAFKRGGRIVIVGASLAGLRAAVALRTEGFAGSLTLIGDEAYAPYDRPPLSKEILTGWVQAERTMLPLRDTLDADWRLGVRAVGLDLAGKQVLLANGQTVEFDRLLIATGTRARPWPNEAEASLEGVEVLRTLGDAAQLQRRFAAKPGRVLVIGAGFVGSEVASACRELGLPVTVVERGAAPLVGVLGGVLGAVAADLQRDHGVDLRCGVTVTKLEGDASGRLRRAHLSDGSTLEVDIAVVALGAIRNVEWLRGSGLAATRWGVSCDTGCRAFDINGLVTDDVFVAGDVARFPHPLCDYQFLSLEHWGNALAQGEIAGHNMISAETDRWPHLAMPTFWSAQFGTHIKAVGVPTFADQLVITQGSLAERRFVAVYGYRGRITAAVAFDQAKWLEFYQGLIDAAAPFPPAFRTVDSPAEMLPVPAQIPDRTVLTQEATVVVTGREPYERRVQWLYRRR</sequence>
<dbReference type="InterPro" id="IPR016156">
    <property type="entry name" value="FAD/NAD-linked_Rdtase_dimer_sf"/>
</dbReference>
<dbReference type="Pfam" id="PF07992">
    <property type="entry name" value="Pyr_redox_2"/>
    <property type="match status" value="1"/>
</dbReference>
<keyword evidence="2" id="KW-0285">Flavoprotein</keyword>
<protein>
    <submittedName>
        <fullName evidence="7">Ferredoxin reductase</fullName>
    </submittedName>
</protein>
<dbReference type="PRINTS" id="PR00411">
    <property type="entry name" value="PNDRDTASEI"/>
</dbReference>
<dbReference type="InterPro" id="IPR036188">
    <property type="entry name" value="FAD/NAD-bd_sf"/>
</dbReference>
<feature type="domain" description="FAD/NAD(P)-binding" evidence="5">
    <location>
        <begin position="97"/>
        <end position="403"/>
    </location>
</feature>
<dbReference type="OrthoDB" id="9769238at2"/>
<evidence type="ECO:0000259" key="5">
    <source>
        <dbReference type="Pfam" id="PF07992"/>
    </source>
</evidence>
<evidence type="ECO:0000313" key="8">
    <source>
        <dbReference type="Proteomes" id="UP000028725"/>
    </source>
</evidence>
<dbReference type="Gene3D" id="3.30.70.20">
    <property type="match status" value="1"/>
</dbReference>
<keyword evidence="3" id="KW-0274">FAD</keyword>
<proteinExistence type="predicted"/>
<evidence type="ECO:0000256" key="3">
    <source>
        <dbReference type="ARBA" id="ARBA00022827"/>
    </source>
</evidence>
<evidence type="ECO:0000256" key="1">
    <source>
        <dbReference type="ARBA" id="ARBA00001974"/>
    </source>
</evidence>
<keyword evidence="4" id="KW-0560">Oxidoreductase</keyword>
<dbReference type="Gene3D" id="3.50.50.60">
    <property type="entry name" value="FAD/NAD(P)-binding domain"/>
    <property type="match status" value="2"/>
</dbReference>
<dbReference type="InterPro" id="IPR028202">
    <property type="entry name" value="Reductase_C"/>
</dbReference>
<name>A0A085WWL9_9BACT</name>
<keyword evidence="8" id="KW-1185">Reference proteome</keyword>
<dbReference type="InterPro" id="IPR050446">
    <property type="entry name" value="FAD-oxidoreductase/Apoptosis"/>
</dbReference>
<comment type="caution">
    <text evidence="7">The sequence shown here is derived from an EMBL/GenBank/DDBJ whole genome shotgun (WGS) entry which is preliminary data.</text>
</comment>
<dbReference type="PRINTS" id="PR00368">
    <property type="entry name" value="FADPNR"/>
</dbReference>
<dbReference type="SUPFAM" id="SSF51905">
    <property type="entry name" value="FAD/NAD(P)-binding domain"/>
    <property type="match status" value="2"/>
</dbReference>
<dbReference type="Proteomes" id="UP000028725">
    <property type="component" value="Unassembled WGS sequence"/>
</dbReference>
<dbReference type="InterPro" id="IPR023753">
    <property type="entry name" value="FAD/NAD-binding_dom"/>
</dbReference>
<dbReference type="Pfam" id="PF13370">
    <property type="entry name" value="Fer4_13"/>
    <property type="match status" value="1"/>
</dbReference>
<evidence type="ECO:0000256" key="4">
    <source>
        <dbReference type="ARBA" id="ARBA00023002"/>
    </source>
</evidence>
<dbReference type="SUPFAM" id="SSF55424">
    <property type="entry name" value="FAD/NAD-linked reductases, dimerisation (C-terminal) domain"/>
    <property type="match status" value="1"/>
</dbReference>
<dbReference type="RefSeq" id="WP_044181015.1">
    <property type="nucleotide sequence ID" value="NZ_JMCB01000001.1"/>
</dbReference>
<dbReference type="AlphaFoldDB" id="A0A085WWL9"/>
<evidence type="ECO:0000259" key="6">
    <source>
        <dbReference type="Pfam" id="PF14759"/>
    </source>
</evidence>
<dbReference type="STRING" id="394096.DB31_0343"/>
<dbReference type="EMBL" id="JMCB01000001">
    <property type="protein sequence ID" value="KFE72082.1"/>
    <property type="molecule type" value="Genomic_DNA"/>
</dbReference>
<dbReference type="PANTHER" id="PTHR43557:SF2">
    <property type="entry name" value="RIESKE DOMAIN-CONTAINING PROTEIN-RELATED"/>
    <property type="match status" value="1"/>
</dbReference>
<evidence type="ECO:0000313" key="7">
    <source>
        <dbReference type="EMBL" id="KFE72082.1"/>
    </source>
</evidence>
<dbReference type="PANTHER" id="PTHR43557">
    <property type="entry name" value="APOPTOSIS-INDUCING FACTOR 1"/>
    <property type="match status" value="1"/>
</dbReference>
<comment type="cofactor">
    <cofactor evidence="1">
        <name>FAD</name>
        <dbReference type="ChEBI" id="CHEBI:57692"/>
    </cofactor>
</comment>
<organism evidence="7 8">
    <name type="scientific">Hyalangium minutum</name>
    <dbReference type="NCBI Taxonomy" id="394096"/>
    <lineage>
        <taxon>Bacteria</taxon>
        <taxon>Pseudomonadati</taxon>
        <taxon>Myxococcota</taxon>
        <taxon>Myxococcia</taxon>
        <taxon>Myxococcales</taxon>
        <taxon>Cystobacterineae</taxon>
        <taxon>Archangiaceae</taxon>
        <taxon>Hyalangium</taxon>
    </lineage>
</organism>
<dbReference type="PATRIC" id="fig|394096.3.peg.342"/>
<accession>A0A085WWL9</accession>
<dbReference type="GO" id="GO:0005737">
    <property type="term" value="C:cytoplasm"/>
    <property type="evidence" value="ECO:0007669"/>
    <property type="project" value="TreeGrafter"/>
</dbReference>